<feature type="compositionally biased region" description="Basic and acidic residues" evidence="1">
    <location>
        <begin position="713"/>
        <end position="726"/>
    </location>
</feature>
<name>A0A5N6U5T7_ASPAV</name>
<evidence type="ECO:0000256" key="1">
    <source>
        <dbReference type="SAM" id="MobiDB-lite"/>
    </source>
</evidence>
<dbReference type="OrthoDB" id="10016792at2759"/>
<reference evidence="2 3" key="1">
    <citation type="submission" date="2019-04" db="EMBL/GenBank/DDBJ databases">
        <title>Friends and foes A comparative genomics study of 23 Aspergillus species from section Flavi.</title>
        <authorList>
            <consortium name="DOE Joint Genome Institute"/>
            <person name="Kjaerbolling I."/>
            <person name="Vesth T."/>
            <person name="Frisvad J.C."/>
            <person name="Nybo J.L."/>
            <person name="Theobald S."/>
            <person name="Kildgaard S."/>
            <person name="Isbrandt T."/>
            <person name="Kuo A."/>
            <person name="Sato A."/>
            <person name="Lyhne E.K."/>
            <person name="Kogle M.E."/>
            <person name="Wiebenga A."/>
            <person name="Kun R.S."/>
            <person name="Lubbers R.J."/>
            <person name="Makela M.R."/>
            <person name="Barry K."/>
            <person name="Chovatia M."/>
            <person name="Clum A."/>
            <person name="Daum C."/>
            <person name="Haridas S."/>
            <person name="He G."/>
            <person name="LaButti K."/>
            <person name="Lipzen A."/>
            <person name="Mondo S."/>
            <person name="Riley R."/>
            <person name="Salamov A."/>
            <person name="Simmons B.A."/>
            <person name="Magnuson J.K."/>
            <person name="Henrissat B."/>
            <person name="Mortensen U.H."/>
            <person name="Larsen T.O."/>
            <person name="Devries R.P."/>
            <person name="Grigoriev I.V."/>
            <person name="Machida M."/>
            <person name="Baker S.E."/>
            <person name="Andersen M.R."/>
        </authorList>
    </citation>
    <scope>NUCLEOTIDE SEQUENCE [LARGE SCALE GENOMIC DNA]</scope>
    <source>
        <strain evidence="2 3">IBT 18842</strain>
    </source>
</reference>
<evidence type="ECO:0000313" key="3">
    <source>
        <dbReference type="Proteomes" id="UP000325780"/>
    </source>
</evidence>
<feature type="compositionally biased region" description="Low complexity" evidence="1">
    <location>
        <begin position="647"/>
        <end position="658"/>
    </location>
</feature>
<keyword evidence="3" id="KW-1185">Reference proteome</keyword>
<evidence type="ECO:0000313" key="2">
    <source>
        <dbReference type="EMBL" id="KAE8153966.1"/>
    </source>
</evidence>
<feature type="compositionally biased region" description="Polar residues" evidence="1">
    <location>
        <begin position="659"/>
        <end position="699"/>
    </location>
</feature>
<dbReference type="EMBL" id="ML742033">
    <property type="protein sequence ID" value="KAE8153966.1"/>
    <property type="molecule type" value="Genomic_DNA"/>
</dbReference>
<dbReference type="AlphaFoldDB" id="A0A5N6U5T7"/>
<proteinExistence type="predicted"/>
<organism evidence="2 3">
    <name type="scientific">Aspergillus avenaceus</name>
    <dbReference type="NCBI Taxonomy" id="36643"/>
    <lineage>
        <taxon>Eukaryota</taxon>
        <taxon>Fungi</taxon>
        <taxon>Dikarya</taxon>
        <taxon>Ascomycota</taxon>
        <taxon>Pezizomycotina</taxon>
        <taxon>Eurotiomycetes</taxon>
        <taxon>Eurotiomycetidae</taxon>
        <taxon>Eurotiales</taxon>
        <taxon>Aspergillaceae</taxon>
        <taxon>Aspergillus</taxon>
        <taxon>Aspergillus subgen. Circumdati</taxon>
    </lineage>
</organism>
<feature type="compositionally biased region" description="Polar residues" evidence="1">
    <location>
        <begin position="637"/>
        <end position="646"/>
    </location>
</feature>
<sequence>MSSIITPTLPTSNTRPELTFTDDYTKFQKGDITVILSAADTPVRVDTQLSFTTTTCLIYAERVEVSAHVKLPGKVLGIFCTEMVVREDSIIDVSGNAGTAGMTNMSSGGVNGDNGQSGGHVRIFIQEMEHGVSENLTIKAFGGDGGAGGDSGAEGNAGGNGGNGGNGGTVEISFGGREAMLVSSLVRIKEQPWPHQTAELLEAVSQLDQSPLDDVERSRLQGYQDLKNQLNRVALLLQPLLTPGNARMVTAMALNSAIIELFSSSDGPIPPEGGFGPIIQDLGRVQGDPDSEDLARILPTVQRLTGERSDDQMDLGLRSLYQTVLGRASKRVRDIEDAIRGKCQYLAAGAGGRGGDGSSALCPKGTPGKRGTVGACKIIGLRLNGMKADLRVSHAFACPDQCQLLLNRADRCFFSNNEEQRLMALQLYQRLLSRLSFLEAIDWTTRPLSNLAEAYQTMEMELKLVSRPQVQLEFIYRQSQSRVSSAVMGNDLWGHENDWVPRLSMTYYSNHLENLLVQLEKHMSATDNFETALRRDEELGAHIQRGVESARANKNAADARINDLTGPEGLLSRAMYKIAQFTPELKIERDKLRRAVKEVEFINPSFDPEVVIDALAAVVETHSLLGASIRLFTMTTASQSPAQSKPTTNSDTTTNSDSIATNEPTTSTKPPITNQSTTNDQATSSEPTSSSDARTSEQPATKDRPKTSSQSPADKKDALRTKREGNIKSWFKHSKSVYSLLNTRPGTAQNLQGGAVRRDYIVDQMMTCGDTLTSLENTFKTRPDHTVEVTDPNSIKILTSAENLKKIVHDYQNSILPRWRERMVEQIDRFVKIASERNGALLEYNSLVQQLSDLRAKQMLYENQIDVLGQAGLQIDPLVPYVVQWMRATRDDLRLTIMQKLNCQSRAIRYWGLHNEALHFESLPQRSPEALRAAKSRLRETFERCLLRYAAGVRSRWPATSTQQGLRRMLSSSELASLRQLSEVGEEYSVLIHLSPDTDSSIFRGAVDVRLSQVRLWLFGADLSADDFGNKHLSVDLVHMGREVILDENRTEHHFSHDRVVIRFECDISGLEKLEDAVSTRVLNRQCIESDHFIGDGVGASSIAALGPFATWKVSIPTRNVNPGLNMEGLSMAYLEFHVSSRSATI</sequence>
<accession>A0A5N6U5T7</accession>
<dbReference type="Proteomes" id="UP000325780">
    <property type="component" value="Unassembled WGS sequence"/>
</dbReference>
<protein>
    <submittedName>
        <fullName evidence="2">Uncharacterized protein</fullName>
    </submittedName>
</protein>
<feature type="region of interest" description="Disordered" evidence="1">
    <location>
        <begin position="637"/>
        <end position="726"/>
    </location>
</feature>
<feature type="region of interest" description="Disordered" evidence="1">
    <location>
        <begin position="146"/>
        <end position="165"/>
    </location>
</feature>
<gene>
    <name evidence="2" type="ORF">BDV25DRAFT_136336</name>
</gene>